<protein>
    <submittedName>
        <fullName evidence="1">Uncharacterized protein</fullName>
    </submittedName>
</protein>
<name>A0A8S0ZPN0_ARCPL</name>
<sequence length="262" mass="30581">MPLLGSGQYIPRPCTKQCFLRSLGELRNLRVLALEYSHLADGTGGALLSLLPVLKKPNFRLQLVCRETQIPGCTDAALGAGGHIIPDTAWRQVTKACPDLYLLVAFFRVRDYDNVRRFLSPSMCIREVHLQLGIDLKMKQRQDSDISCFVRHIAYRYADTMITLSIHQWRCAVFPLRRVFELMPHLVRFYYVGRVEDEVDLKRMFELISYGVCDKLKQLRIQIQDEELKRTYWQDVVHFLNKEYAEIMVLYNIDLCLSIYKN</sequence>
<gene>
    <name evidence="1" type="ORF">APLA_LOCUS6879</name>
</gene>
<dbReference type="Gene3D" id="3.80.10.10">
    <property type="entry name" value="Ribonuclease Inhibitor"/>
    <property type="match status" value="1"/>
</dbReference>
<dbReference type="Proteomes" id="UP000494256">
    <property type="component" value="Unassembled WGS sequence"/>
</dbReference>
<evidence type="ECO:0000313" key="1">
    <source>
        <dbReference type="EMBL" id="CAB3235122.1"/>
    </source>
</evidence>
<accession>A0A8S0ZPN0</accession>
<comment type="caution">
    <text evidence="1">The sequence shown here is derived from an EMBL/GenBank/DDBJ whole genome shotgun (WGS) entry which is preliminary data.</text>
</comment>
<evidence type="ECO:0000313" key="2">
    <source>
        <dbReference type="Proteomes" id="UP000494256"/>
    </source>
</evidence>
<dbReference type="OrthoDB" id="7265343at2759"/>
<reference evidence="1 2" key="1">
    <citation type="submission" date="2020-04" db="EMBL/GenBank/DDBJ databases">
        <authorList>
            <person name="Wallbank WR R."/>
            <person name="Pardo Diaz C."/>
            <person name="Kozak K."/>
            <person name="Martin S."/>
            <person name="Jiggins C."/>
            <person name="Moest M."/>
            <person name="Warren A I."/>
            <person name="Byers J.R.P. K."/>
            <person name="Montejo-Kovacevich G."/>
            <person name="Yen C E."/>
        </authorList>
    </citation>
    <scope>NUCLEOTIDE SEQUENCE [LARGE SCALE GENOMIC DNA]</scope>
</reference>
<dbReference type="AlphaFoldDB" id="A0A8S0ZPN0"/>
<organism evidence="1 2">
    <name type="scientific">Arctia plantaginis</name>
    <name type="common">Wood tiger moth</name>
    <name type="synonym">Phalaena plantaginis</name>
    <dbReference type="NCBI Taxonomy" id="874455"/>
    <lineage>
        <taxon>Eukaryota</taxon>
        <taxon>Metazoa</taxon>
        <taxon>Ecdysozoa</taxon>
        <taxon>Arthropoda</taxon>
        <taxon>Hexapoda</taxon>
        <taxon>Insecta</taxon>
        <taxon>Pterygota</taxon>
        <taxon>Neoptera</taxon>
        <taxon>Endopterygota</taxon>
        <taxon>Lepidoptera</taxon>
        <taxon>Glossata</taxon>
        <taxon>Ditrysia</taxon>
        <taxon>Noctuoidea</taxon>
        <taxon>Erebidae</taxon>
        <taxon>Arctiinae</taxon>
        <taxon>Arctia</taxon>
    </lineage>
</organism>
<proteinExistence type="predicted"/>
<dbReference type="InterPro" id="IPR032675">
    <property type="entry name" value="LRR_dom_sf"/>
</dbReference>
<dbReference type="EMBL" id="CADEBD010000298">
    <property type="protein sequence ID" value="CAB3235122.1"/>
    <property type="molecule type" value="Genomic_DNA"/>
</dbReference>